<protein>
    <submittedName>
        <fullName evidence="1">Uncharacterized protein</fullName>
    </submittedName>
</protein>
<proteinExistence type="predicted"/>
<dbReference type="EMBL" id="OV725082">
    <property type="protein sequence ID" value="CAH1406718.1"/>
    <property type="molecule type" value="Genomic_DNA"/>
</dbReference>
<dbReference type="Proteomes" id="UP001152798">
    <property type="component" value="Chromosome 6"/>
</dbReference>
<gene>
    <name evidence="1" type="ORF">NEZAVI_LOCUS14596</name>
</gene>
<sequence length="94" mass="10532">MKCIQSPPGSALTSAPRREPWRAWCQWRARASEPLLSASSREQLLFRSVLRYAVVWYDLDLASRTGLRNGNHLTTYRSASSLNAVKPLDLASNG</sequence>
<reference evidence="1" key="1">
    <citation type="submission" date="2022-01" db="EMBL/GenBank/DDBJ databases">
        <authorList>
            <person name="King R."/>
        </authorList>
    </citation>
    <scope>NUCLEOTIDE SEQUENCE</scope>
</reference>
<evidence type="ECO:0000313" key="1">
    <source>
        <dbReference type="EMBL" id="CAH1406718.1"/>
    </source>
</evidence>
<evidence type="ECO:0000313" key="2">
    <source>
        <dbReference type="Proteomes" id="UP001152798"/>
    </source>
</evidence>
<accession>A0A9P0MTL8</accession>
<keyword evidence="2" id="KW-1185">Reference proteome</keyword>
<organism evidence="1 2">
    <name type="scientific">Nezara viridula</name>
    <name type="common">Southern green stink bug</name>
    <name type="synonym">Cimex viridulus</name>
    <dbReference type="NCBI Taxonomy" id="85310"/>
    <lineage>
        <taxon>Eukaryota</taxon>
        <taxon>Metazoa</taxon>
        <taxon>Ecdysozoa</taxon>
        <taxon>Arthropoda</taxon>
        <taxon>Hexapoda</taxon>
        <taxon>Insecta</taxon>
        <taxon>Pterygota</taxon>
        <taxon>Neoptera</taxon>
        <taxon>Paraneoptera</taxon>
        <taxon>Hemiptera</taxon>
        <taxon>Heteroptera</taxon>
        <taxon>Panheteroptera</taxon>
        <taxon>Pentatomomorpha</taxon>
        <taxon>Pentatomoidea</taxon>
        <taxon>Pentatomidae</taxon>
        <taxon>Pentatominae</taxon>
        <taxon>Nezara</taxon>
    </lineage>
</organism>
<dbReference type="AlphaFoldDB" id="A0A9P0MTL8"/>
<name>A0A9P0MTL8_NEZVI</name>